<feature type="domain" description="GtrA/DPMS transmembrane" evidence="7">
    <location>
        <begin position="7"/>
        <end position="124"/>
    </location>
</feature>
<dbReference type="PANTHER" id="PTHR38459:SF1">
    <property type="entry name" value="PROPHAGE BACTOPRENOL-LINKED GLUCOSE TRANSLOCASE HOMOLOG"/>
    <property type="match status" value="1"/>
</dbReference>
<evidence type="ECO:0000313" key="9">
    <source>
        <dbReference type="Proteomes" id="UP001165498"/>
    </source>
</evidence>
<evidence type="ECO:0000256" key="3">
    <source>
        <dbReference type="ARBA" id="ARBA00022692"/>
    </source>
</evidence>
<dbReference type="PANTHER" id="PTHR38459">
    <property type="entry name" value="PROPHAGE BACTOPRENOL-LINKED GLUCOSE TRANSLOCASE HOMOLOG"/>
    <property type="match status" value="1"/>
</dbReference>
<keyword evidence="4 6" id="KW-1133">Transmembrane helix</keyword>
<sequence length="135" mass="14983">MPQFLLFCIGGVIGFVVDAGVLRLLVSGLGANAYVARLFSFLCAATATWLWNRSQTFRGTRRYGLFGEWLRYLLAMSGGFAVNYAAYAAVYTFFAPARTWPELAVAAGSVAGLAVNYVSSRWWIYRSEKRVEKAE</sequence>
<keyword evidence="3 6" id="KW-0812">Transmembrane</keyword>
<dbReference type="Proteomes" id="UP001165498">
    <property type="component" value="Unassembled WGS sequence"/>
</dbReference>
<dbReference type="RefSeq" id="WP_255910117.1">
    <property type="nucleotide sequence ID" value="NZ_JANFQO010000001.1"/>
</dbReference>
<keyword evidence="5 6" id="KW-0472">Membrane</keyword>
<comment type="similarity">
    <text evidence="2">Belongs to the GtrA family.</text>
</comment>
<gene>
    <name evidence="8" type="ORF">NM961_00170</name>
</gene>
<evidence type="ECO:0000256" key="2">
    <source>
        <dbReference type="ARBA" id="ARBA00009399"/>
    </source>
</evidence>
<dbReference type="InterPro" id="IPR007267">
    <property type="entry name" value="GtrA_DPMS_TM"/>
</dbReference>
<feature type="transmembrane region" description="Helical" evidence="6">
    <location>
        <begin position="72"/>
        <end position="94"/>
    </location>
</feature>
<proteinExistence type="inferred from homology"/>
<evidence type="ECO:0000256" key="6">
    <source>
        <dbReference type="SAM" id="Phobius"/>
    </source>
</evidence>
<feature type="transmembrane region" description="Helical" evidence="6">
    <location>
        <begin position="100"/>
        <end position="119"/>
    </location>
</feature>
<comment type="caution">
    <text evidence="8">The sequence shown here is derived from an EMBL/GenBank/DDBJ whole genome shotgun (WGS) entry which is preliminary data.</text>
</comment>
<dbReference type="Pfam" id="PF04138">
    <property type="entry name" value="GtrA_DPMS_TM"/>
    <property type="match status" value="1"/>
</dbReference>
<comment type="subcellular location">
    <subcellularLocation>
        <location evidence="1">Membrane</location>
        <topology evidence="1">Multi-pass membrane protein</topology>
    </subcellularLocation>
</comment>
<evidence type="ECO:0000259" key="7">
    <source>
        <dbReference type="Pfam" id="PF04138"/>
    </source>
</evidence>
<dbReference type="InterPro" id="IPR051401">
    <property type="entry name" value="GtrA_CellWall_Glycosyl"/>
</dbReference>
<accession>A0ABT1QKT5</accession>
<reference evidence="8" key="1">
    <citation type="submission" date="2022-07" db="EMBL/GenBank/DDBJ databases">
        <title>Tahibacter sp., a new gammaproteobacterium isolated from the silt sample collected at pig farm.</title>
        <authorList>
            <person name="Chen H."/>
        </authorList>
    </citation>
    <scope>NUCLEOTIDE SEQUENCE</scope>
    <source>
        <strain evidence="8">P2K</strain>
    </source>
</reference>
<evidence type="ECO:0000256" key="1">
    <source>
        <dbReference type="ARBA" id="ARBA00004141"/>
    </source>
</evidence>
<dbReference type="EMBL" id="JANFQO010000001">
    <property type="protein sequence ID" value="MCQ4163124.1"/>
    <property type="molecule type" value="Genomic_DNA"/>
</dbReference>
<evidence type="ECO:0000256" key="5">
    <source>
        <dbReference type="ARBA" id="ARBA00023136"/>
    </source>
</evidence>
<feature type="transmembrane region" description="Helical" evidence="6">
    <location>
        <begin position="29"/>
        <end position="51"/>
    </location>
</feature>
<evidence type="ECO:0000256" key="4">
    <source>
        <dbReference type="ARBA" id="ARBA00022989"/>
    </source>
</evidence>
<name>A0ABT1QKT5_9GAMM</name>
<keyword evidence="9" id="KW-1185">Reference proteome</keyword>
<evidence type="ECO:0000313" key="8">
    <source>
        <dbReference type="EMBL" id="MCQ4163124.1"/>
    </source>
</evidence>
<protein>
    <submittedName>
        <fullName evidence="8">GtrA family protein</fullName>
    </submittedName>
</protein>
<organism evidence="8 9">
    <name type="scientific">Tahibacter harae</name>
    <dbReference type="NCBI Taxonomy" id="2963937"/>
    <lineage>
        <taxon>Bacteria</taxon>
        <taxon>Pseudomonadati</taxon>
        <taxon>Pseudomonadota</taxon>
        <taxon>Gammaproteobacteria</taxon>
        <taxon>Lysobacterales</taxon>
        <taxon>Rhodanobacteraceae</taxon>
        <taxon>Tahibacter</taxon>
    </lineage>
</organism>